<accession>A0A0K6GL89</accession>
<proteinExistence type="predicted"/>
<dbReference type="EMBL" id="CYGZ01000003">
    <property type="protein sequence ID" value="CUA79266.1"/>
    <property type="molecule type" value="Genomic_DNA"/>
</dbReference>
<protein>
    <submittedName>
        <fullName evidence="1">Uncharacterized protein</fullName>
    </submittedName>
</protein>
<dbReference type="Proteomes" id="UP000182738">
    <property type="component" value="Unassembled WGS sequence"/>
</dbReference>
<organism evidence="1 2">
    <name type="scientific">Anoxybacillus suryakundensis</name>
    <dbReference type="NCBI Taxonomy" id="1325335"/>
    <lineage>
        <taxon>Bacteria</taxon>
        <taxon>Bacillati</taxon>
        <taxon>Bacillota</taxon>
        <taxon>Bacilli</taxon>
        <taxon>Bacillales</taxon>
        <taxon>Anoxybacillaceae</taxon>
        <taxon>Anoxybacillus</taxon>
    </lineage>
</organism>
<reference evidence="2" key="1">
    <citation type="submission" date="2015-08" db="EMBL/GenBank/DDBJ databases">
        <authorList>
            <person name="Varghese N."/>
        </authorList>
    </citation>
    <scope>NUCLEOTIDE SEQUENCE [LARGE SCALE GENOMIC DNA]</scope>
    <source>
        <strain evidence="2">DSM 27374</strain>
    </source>
</reference>
<dbReference type="AlphaFoldDB" id="A0A0K6GL89"/>
<keyword evidence="2" id="KW-1185">Reference proteome</keyword>
<gene>
    <name evidence="1" type="ORF">Ga0061060_10386</name>
</gene>
<evidence type="ECO:0000313" key="2">
    <source>
        <dbReference type="Proteomes" id="UP000182738"/>
    </source>
</evidence>
<dbReference type="STRING" id="1325335.GCA_001418025_00573"/>
<name>A0A0K6GL89_9BACL</name>
<sequence length="222" mass="26255">MVVILSHMYLNLSECAKGLNLNKAVNGGIVQFPFEYNCEMRLWETKCHFEEGDKYFFSLKGNNYFLDPLNPNVYEEKGMIYSVFHKYVSRRNDTDIQEHMDIIDFSTYRFWDEEARSAVFYLTDSFICLSLVLRVCKVKMNHPLIVTLEWIDPQETYYVTDKWIDSSKYNGEIKLNPKLTVDSSTMRTGDWRTRLLINNSFLGEVTYRVSNLIYSNKQLGFR</sequence>
<evidence type="ECO:0000313" key="1">
    <source>
        <dbReference type="EMBL" id="CUA79266.1"/>
    </source>
</evidence>